<dbReference type="Gene3D" id="3.60.10.10">
    <property type="entry name" value="Endonuclease/exonuclease/phosphatase"/>
    <property type="match status" value="1"/>
</dbReference>
<name>A0AA37C1S5_9ACTN</name>
<dbReference type="SUPFAM" id="SSF56219">
    <property type="entry name" value="DNase I-like"/>
    <property type="match status" value="1"/>
</dbReference>
<evidence type="ECO:0000259" key="1">
    <source>
        <dbReference type="Pfam" id="PF03372"/>
    </source>
</evidence>
<gene>
    <name evidence="2" type="ORF">ScoT_50970</name>
</gene>
<evidence type="ECO:0000313" key="3">
    <source>
        <dbReference type="Proteomes" id="UP001051844"/>
    </source>
</evidence>
<dbReference type="InterPro" id="IPR036691">
    <property type="entry name" value="Endo/exonu/phosph_ase_sf"/>
</dbReference>
<feature type="domain" description="Endonuclease/exonuclease/phosphatase" evidence="1">
    <location>
        <begin position="27"/>
        <end position="249"/>
    </location>
</feature>
<dbReference type="EMBL" id="BNDZ01000005">
    <property type="protein sequence ID" value="GHI48923.1"/>
    <property type="molecule type" value="Genomic_DNA"/>
</dbReference>
<accession>A0AA37C1S5</accession>
<reference evidence="2" key="1">
    <citation type="submission" date="2022-09" db="EMBL/GenBank/DDBJ databases">
        <title>Whole genome shotgun sequence of Streptomyces albidoflavus NBRC 12854.</title>
        <authorList>
            <person name="Komaki H."/>
            <person name="Tamura T."/>
        </authorList>
    </citation>
    <scope>NUCLEOTIDE SEQUENCE</scope>
    <source>
        <strain evidence="2">NBRC 12854</strain>
    </source>
</reference>
<organism evidence="2 3">
    <name type="scientific">Streptomyces albidoflavus</name>
    <dbReference type="NCBI Taxonomy" id="1886"/>
    <lineage>
        <taxon>Bacteria</taxon>
        <taxon>Bacillati</taxon>
        <taxon>Actinomycetota</taxon>
        <taxon>Actinomycetes</taxon>
        <taxon>Kitasatosporales</taxon>
        <taxon>Streptomycetaceae</taxon>
        <taxon>Streptomyces</taxon>
        <taxon>Streptomyces albidoflavus group</taxon>
    </lineage>
</organism>
<dbReference type="GO" id="GO:0003824">
    <property type="term" value="F:catalytic activity"/>
    <property type="evidence" value="ECO:0007669"/>
    <property type="project" value="InterPro"/>
</dbReference>
<comment type="caution">
    <text evidence="2">The sequence shown here is derived from an EMBL/GenBank/DDBJ whole genome shotgun (WGS) entry which is preliminary data.</text>
</comment>
<sequence length="263" mass="27705">MVDMVRVGPGELPASGRVGGDVVVRVLSYNVRSLRDDPAAVARVVRACAPDLVLVQEAPRFFRWRKPLGRLAAASGLVVLGGGAPAAGPALLCSLRAGVESVHDELLPLTPGLHRRGFSTAVVRFGTVRLGVLSCHLSLQKHERYTQGGMVLERLAALGVEHAVAGGDINERPKGRTFRRLAAELQDGWAVRPWGGEYTSTPADPHQRIDAVFATPGIEVLGCGVPAPGTAAPGVPPFTEDDLVRATDHLPVLAALRVPGTGR</sequence>
<dbReference type="AlphaFoldDB" id="A0AA37C1S5"/>
<dbReference type="RefSeq" id="WP_371789173.1">
    <property type="nucleotide sequence ID" value="NZ_BNDZ01000005.1"/>
</dbReference>
<dbReference type="Proteomes" id="UP001051844">
    <property type="component" value="Unassembled WGS sequence"/>
</dbReference>
<dbReference type="InterPro" id="IPR005135">
    <property type="entry name" value="Endo/exonuclease/phosphatase"/>
</dbReference>
<proteinExistence type="predicted"/>
<protein>
    <recommendedName>
        <fullName evidence="1">Endonuclease/exonuclease/phosphatase domain-containing protein</fullName>
    </recommendedName>
</protein>
<dbReference type="Pfam" id="PF03372">
    <property type="entry name" value="Exo_endo_phos"/>
    <property type="match status" value="1"/>
</dbReference>
<evidence type="ECO:0000313" key="2">
    <source>
        <dbReference type="EMBL" id="GHI48923.1"/>
    </source>
</evidence>